<keyword evidence="6" id="KW-0336">GPI-anchor</keyword>
<keyword evidence="12 20" id="KW-0482">Metalloprotease</keyword>
<evidence type="ECO:0000256" key="20">
    <source>
        <dbReference type="RuleBase" id="RU364040"/>
    </source>
</evidence>
<dbReference type="GO" id="GO:0042277">
    <property type="term" value="F:peptide binding"/>
    <property type="evidence" value="ECO:0007669"/>
    <property type="project" value="TreeGrafter"/>
</dbReference>
<keyword evidence="9" id="KW-0732">Signal</keyword>
<dbReference type="FunFam" id="1.25.50.20:FF:000001">
    <property type="entry name" value="Aminopeptidase"/>
    <property type="match status" value="1"/>
</dbReference>
<dbReference type="AlphaFoldDB" id="A0A1B6C7R7"/>
<dbReference type="GO" id="GO:0043171">
    <property type="term" value="P:peptide catabolic process"/>
    <property type="evidence" value="ECO:0007669"/>
    <property type="project" value="TreeGrafter"/>
</dbReference>
<keyword evidence="15" id="KW-0325">Glycoprotein</keyword>
<feature type="domain" description="Peptidase M1 membrane alanine aminopeptidase" evidence="21">
    <location>
        <begin position="89"/>
        <end position="292"/>
    </location>
</feature>
<feature type="active site" description="Proton acceptor" evidence="17">
    <location>
        <position position="156"/>
    </location>
</feature>
<dbReference type="Gene3D" id="1.10.390.10">
    <property type="entry name" value="Neutral Protease Domain 2"/>
    <property type="match status" value="1"/>
</dbReference>
<evidence type="ECO:0000259" key="22">
    <source>
        <dbReference type="Pfam" id="PF11838"/>
    </source>
</evidence>
<evidence type="ECO:0000256" key="17">
    <source>
        <dbReference type="PIRSR" id="PIRSR634016-1"/>
    </source>
</evidence>
<dbReference type="Pfam" id="PF01433">
    <property type="entry name" value="Peptidase_M1"/>
    <property type="match status" value="1"/>
</dbReference>
<evidence type="ECO:0000256" key="16">
    <source>
        <dbReference type="ARBA" id="ARBA00023288"/>
    </source>
</evidence>
<evidence type="ECO:0000256" key="19">
    <source>
        <dbReference type="PIRSR" id="PIRSR634016-4"/>
    </source>
</evidence>
<evidence type="ECO:0000256" key="18">
    <source>
        <dbReference type="PIRSR" id="PIRSR634016-3"/>
    </source>
</evidence>
<feature type="binding site" evidence="18">
    <location>
        <position position="155"/>
    </location>
    <ligand>
        <name>Zn(2+)</name>
        <dbReference type="ChEBI" id="CHEBI:29105"/>
        <note>catalytic</note>
    </ligand>
</feature>
<gene>
    <name evidence="23" type="ORF">g.29827</name>
    <name evidence="24" type="ORF">g.29828</name>
</gene>
<dbReference type="GO" id="GO:0005737">
    <property type="term" value="C:cytoplasm"/>
    <property type="evidence" value="ECO:0007669"/>
    <property type="project" value="TreeGrafter"/>
</dbReference>
<dbReference type="Pfam" id="PF11838">
    <property type="entry name" value="ERAP1_C"/>
    <property type="match status" value="1"/>
</dbReference>
<keyword evidence="11 18" id="KW-0862">Zinc</keyword>
<dbReference type="PRINTS" id="PR00756">
    <property type="entry name" value="ALADIPTASE"/>
</dbReference>
<feature type="binding site" evidence="18">
    <location>
        <position position="159"/>
    </location>
    <ligand>
        <name>Zn(2+)</name>
        <dbReference type="ChEBI" id="CHEBI:29105"/>
        <note>catalytic</note>
    </ligand>
</feature>
<dbReference type="InterPro" id="IPR001930">
    <property type="entry name" value="Peptidase_M1"/>
</dbReference>
<evidence type="ECO:0000256" key="2">
    <source>
        <dbReference type="ARBA" id="ARBA00004609"/>
    </source>
</evidence>
<dbReference type="CDD" id="cd09601">
    <property type="entry name" value="M1_APN-Q_like"/>
    <property type="match status" value="1"/>
</dbReference>
<dbReference type="SUPFAM" id="SSF63737">
    <property type="entry name" value="Leukotriene A4 hydrolase N-terminal domain"/>
    <property type="match status" value="1"/>
</dbReference>
<dbReference type="GO" id="GO:0005615">
    <property type="term" value="C:extracellular space"/>
    <property type="evidence" value="ECO:0007669"/>
    <property type="project" value="TreeGrafter"/>
</dbReference>
<dbReference type="EC" id="3.4.11.-" evidence="20"/>
<feature type="domain" description="ERAP1-like C-terminal" evidence="22">
    <location>
        <begin position="382"/>
        <end position="703"/>
    </location>
</feature>
<dbReference type="FunFam" id="1.10.390.10:FF:000013">
    <property type="entry name" value="Aminopeptidase N"/>
    <property type="match status" value="1"/>
</dbReference>
<evidence type="ECO:0000313" key="23">
    <source>
        <dbReference type="EMBL" id="JAS09536.1"/>
    </source>
</evidence>
<evidence type="ECO:0000256" key="4">
    <source>
        <dbReference type="ARBA" id="ARBA00022438"/>
    </source>
</evidence>
<dbReference type="InterPro" id="IPR027268">
    <property type="entry name" value="Peptidase_M4/M1_CTD_sf"/>
</dbReference>
<dbReference type="InterPro" id="IPR034016">
    <property type="entry name" value="M1_APN-typ"/>
</dbReference>
<dbReference type="Gene3D" id="2.60.40.1910">
    <property type="match status" value="1"/>
</dbReference>
<dbReference type="GO" id="GO:0016285">
    <property type="term" value="F:alanyl aminopeptidase activity"/>
    <property type="evidence" value="ECO:0007669"/>
    <property type="project" value="UniProtKB-EC"/>
</dbReference>
<evidence type="ECO:0000256" key="6">
    <source>
        <dbReference type="ARBA" id="ARBA00022622"/>
    </source>
</evidence>
<evidence type="ECO:0000256" key="1">
    <source>
        <dbReference type="ARBA" id="ARBA00000098"/>
    </source>
</evidence>
<evidence type="ECO:0000256" key="3">
    <source>
        <dbReference type="ARBA" id="ARBA00010136"/>
    </source>
</evidence>
<evidence type="ECO:0000256" key="9">
    <source>
        <dbReference type="ARBA" id="ARBA00022729"/>
    </source>
</evidence>
<organism evidence="23">
    <name type="scientific">Clastoptera arizonana</name>
    <name type="common">Arizona spittle bug</name>
    <dbReference type="NCBI Taxonomy" id="38151"/>
    <lineage>
        <taxon>Eukaryota</taxon>
        <taxon>Metazoa</taxon>
        <taxon>Ecdysozoa</taxon>
        <taxon>Arthropoda</taxon>
        <taxon>Hexapoda</taxon>
        <taxon>Insecta</taxon>
        <taxon>Pterygota</taxon>
        <taxon>Neoptera</taxon>
        <taxon>Paraneoptera</taxon>
        <taxon>Hemiptera</taxon>
        <taxon>Auchenorrhyncha</taxon>
        <taxon>Cercopoidea</taxon>
        <taxon>Clastopteridae</taxon>
        <taxon>Clastoptera</taxon>
    </lineage>
</organism>
<keyword evidence="16" id="KW-0449">Lipoprotein</keyword>
<proteinExistence type="inferred from homology"/>
<comment type="similarity">
    <text evidence="3 20">Belongs to the peptidase M1 family.</text>
</comment>
<dbReference type="InterPro" id="IPR050344">
    <property type="entry name" value="Peptidase_M1_aminopeptidases"/>
</dbReference>
<keyword evidence="10 20" id="KW-0378">Hydrolase</keyword>
<evidence type="ECO:0000313" key="24">
    <source>
        <dbReference type="EMBL" id="JAS13078.1"/>
    </source>
</evidence>
<dbReference type="SUPFAM" id="SSF55486">
    <property type="entry name" value="Metalloproteases ('zincins'), catalytic domain"/>
    <property type="match status" value="1"/>
</dbReference>
<evidence type="ECO:0000256" key="7">
    <source>
        <dbReference type="ARBA" id="ARBA00022670"/>
    </source>
</evidence>
<evidence type="ECO:0000256" key="11">
    <source>
        <dbReference type="ARBA" id="ARBA00022833"/>
    </source>
</evidence>
<evidence type="ECO:0000256" key="10">
    <source>
        <dbReference type="ARBA" id="ARBA00022801"/>
    </source>
</evidence>
<feature type="binding site" evidence="18">
    <location>
        <position position="178"/>
    </location>
    <ligand>
        <name>Zn(2+)</name>
        <dbReference type="ChEBI" id="CHEBI:29105"/>
        <note>catalytic</note>
    </ligand>
</feature>
<accession>A0A1B6C7R7</accession>
<feature type="site" description="Transition state stabilizer" evidence="19">
    <location>
        <position position="240"/>
    </location>
</feature>
<dbReference type="GO" id="GO:0098552">
    <property type="term" value="C:side of membrane"/>
    <property type="evidence" value="ECO:0007669"/>
    <property type="project" value="UniProtKB-KW"/>
</dbReference>
<dbReference type="FunFam" id="2.60.40.1910:FF:000008">
    <property type="entry name" value="Aminopeptidase"/>
    <property type="match status" value="1"/>
</dbReference>
<dbReference type="GO" id="GO:0070006">
    <property type="term" value="F:metalloaminopeptidase activity"/>
    <property type="evidence" value="ECO:0007669"/>
    <property type="project" value="TreeGrafter"/>
</dbReference>
<dbReference type="Gene3D" id="2.60.40.1730">
    <property type="entry name" value="tricorn interacting facor f3 domain"/>
    <property type="match status" value="1"/>
</dbReference>
<reference evidence="23" key="1">
    <citation type="submission" date="2015-12" db="EMBL/GenBank/DDBJ databases">
        <title>De novo transcriptome assembly of four potential Pierce s Disease insect vectors from Arizona vineyards.</title>
        <authorList>
            <person name="Tassone E.E."/>
        </authorList>
    </citation>
    <scope>NUCLEOTIDE SEQUENCE</scope>
</reference>
<evidence type="ECO:0000256" key="8">
    <source>
        <dbReference type="ARBA" id="ARBA00022723"/>
    </source>
</evidence>
<dbReference type="GO" id="GO:0005886">
    <property type="term" value="C:plasma membrane"/>
    <property type="evidence" value="ECO:0007669"/>
    <property type="project" value="UniProtKB-SubCell"/>
</dbReference>
<dbReference type="PANTHER" id="PTHR11533:SF290">
    <property type="entry name" value="AMINOPEPTIDASE"/>
    <property type="match status" value="1"/>
</dbReference>
<evidence type="ECO:0000259" key="21">
    <source>
        <dbReference type="Pfam" id="PF01433"/>
    </source>
</evidence>
<keyword evidence="13" id="KW-0472">Membrane</keyword>
<dbReference type="EMBL" id="GEDC01024220">
    <property type="protein sequence ID" value="JAS13078.1"/>
    <property type="molecule type" value="Transcribed_RNA"/>
</dbReference>
<comment type="cofactor">
    <cofactor evidence="18 20">
        <name>Zn(2+)</name>
        <dbReference type="ChEBI" id="CHEBI:29105"/>
    </cofactor>
    <text evidence="18 20">Binds 1 zinc ion per subunit.</text>
</comment>
<dbReference type="InterPro" id="IPR042097">
    <property type="entry name" value="Aminopeptidase_N-like_N_sf"/>
</dbReference>
<evidence type="ECO:0000256" key="5">
    <source>
        <dbReference type="ARBA" id="ARBA00022475"/>
    </source>
</evidence>
<dbReference type="GO" id="GO:0008270">
    <property type="term" value="F:zinc ion binding"/>
    <property type="evidence" value="ECO:0007669"/>
    <property type="project" value="UniProtKB-UniRule"/>
</dbReference>
<sequence length="753" mass="84816">YRAVFTLNIGRDVDQSSLSNMPLIKTTSPMPQWNNKLIDIYEPSPPMPTYLVAFSVNQFANLTSDNETFRIFMRPDVKSQGVYLQSNGRQVLDTIGAYLNVPFSLNKMDVVAVPDFDAGAMENWGLTTYREKYVLYDSKVNSEADKQLLMAVVAHEFGHQWFGDLVTPEWWSYTWLNEAFATYFEYVTPNILEPTWLMLEQFVYDNLQTSLASDVGDPRPMTADVNTPTEIDSVFDYVIYEKGGSVLRMTEHILTTDNWKLGLHNYLLENQYKTGNPGSLFNNLDEAVRGKNILPEGVLVSAILTTWTTNPGYPVVTVDTSTSPLTLSQQPFALDAKHANLSWYVPLTYTTSSQPNFSNTKPSNWLIPNITSPNITVDNGSWVIFNIQQTGFFRVNYDEGNWNKLISQLKLNHTIIGSINRAQILDDGFKLARYGQLDYSIPLGLSQYLSAESDYLPWLSAANNLNYLTTHLSGTSLGNSLKIYARELLTDNLKALTTNVNKSEPHITTLTRLKVVTWACDWEHPYCESYANEIFTNWINNQNYYIISTDLKQSVFCTGLRLNSNNDTAFNAVWNYYLQSNNYADKLAVMYSLGCSQSKTSLIEYLSFLLTNDTTIRRQDKWIVFRAVAQKQSGITIALQFLVNNYDALITNIGSKRVGSMVSTLGAYIVQQSHIDELKSVINNLSVSADLRNSLNATLPGIQSRQAWAQKYSAPISAWVNTNTDAGSSANGISASIVINLCFLYFIYLCISG</sequence>
<dbReference type="GO" id="GO:0006508">
    <property type="term" value="P:proteolysis"/>
    <property type="evidence" value="ECO:0007669"/>
    <property type="project" value="UniProtKB-KW"/>
</dbReference>
<dbReference type="PANTHER" id="PTHR11533">
    <property type="entry name" value="PROTEASE M1 ZINC METALLOPROTEASE"/>
    <property type="match status" value="1"/>
</dbReference>
<keyword evidence="8 18" id="KW-0479">Metal-binding</keyword>
<evidence type="ECO:0000256" key="14">
    <source>
        <dbReference type="ARBA" id="ARBA00023157"/>
    </source>
</evidence>
<name>A0A1B6C7R7_9HEMI</name>
<comment type="catalytic activity">
    <reaction evidence="1">
        <text>Release of an N-terminal amino acid, Xaa-|-Yaa- from a peptide, amide or arylamide. Xaa is preferably Ala, but may be most amino acids including Pro (slow action). When a terminal hydrophobic residue is followed by a prolyl residue, the two may be released as an intact Xaa-Pro dipeptide.</text>
        <dbReference type="EC" id="3.4.11.2"/>
    </reaction>
</comment>
<feature type="non-terminal residue" evidence="23">
    <location>
        <position position="1"/>
    </location>
</feature>
<keyword evidence="7 20" id="KW-0645">Protease</keyword>
<dbReference type="InterPro" id="IPR014782">
    <property type="entry name" value="Peptidase_M1_dom"/>
</dbReference>
<evidence type="ECO:0000256" key="13">
    <source>
        <dbReference type="ARBA" id="ARBA00023136"/>
    </source>
</evidence>
<evidence type="ECO:0000256" key="15">
    <source>
        <dbReference type="ARBA" id="ARBA00023180"/>
    </source>
</evidence>
<comment type="subcellular location">
    <subcellularLocation>
        <location evidence="2">Cell membrane</location>
        <topology evidence="2">Lipid-anchor</topology>
        <topology evidence="2">GPI-anchor</topology>
    </subcellularLocation>
</comment>
<protein>
    <recommendedName>
        <fullName evidence="20">Aminopeptidase</fullName>
        <ecNumber evidence="20">3.4.11.-</ecNumber>
    </recommendedName>
</protein>
<keyword evidence="5" id="KW-1003">Cell membrane</keyword>
<dbReference type="EMBL" id="GEDC01027762">
    <property type="protein sequence ID" value="JAS09536.1"/>
    <property type="molecule type" value="Transcribed_RNA"/>
</dbReference>
<keyword evidence="4 20" id="KW-0031">Aminopeptidase</keyword>
<evidence type="ECO:0000256" key="12">
    <source>
        <dbReference type="ARBA" id="ARBA00023049"/>
    </source>
</evidence>
<dbReference type="Gene3D" id="1.25.50.20">
    <property type="match status" value="1"/>
</dbReference>
<keyword evidence="14" id="KW-1015">Disulfide bond</keyword>
<dbReference type="InterPro" id="IPR024571">
    <property type="entry name" value="ERAP1-like_C_dom"/>
</dbReference>